<feature type="region of interest" description="Disordered" evidence="2">
    <location>
        <begin position="156"/>
        <end position="180"/>
    </location>
</feature>
<keyword evidence="4" id="KW-1185">Reference proteome</keyword>
<reference evidence="3" key="1">
    <citation type="submission" date="2021-05" db="EMBL/GenBank/DDBJ databases">
        <authorList>
            <person name="Tigano A."/>
        </authorList>
    </citation>
    <scope>NUCLEOTIDE SEQUENCE</scope>
</reference>
<feature type="compositionally biased region" description="Basic and acidic residues" evidence="2">
    <location>
        <begin position="18"/>
        <end position="31"/>
    </location>
</feature>
<dbReference type="GO" id="GO:0051988">
    <property type="term" value="P:regulation of attachment of spindle microtubules to kinetochore"/>
    <property type="evidence" value="ECO:0007669"/>
    <property type="project" value="InterPro"/>
</dbReference>
<comment type="caution">
    <text evidence="3">The sequence shown here is derived from an EMBL/GenBank/DDBJ whole genome shotgun (WGS) entry which is preliminary data.</text>
</comment>
<dbReference type="PANTHER" id="PTHR15347:SF1">
    <property type="entry name" value="SPERM-ASSOCIATED ANTIGEN 5"/>
    <property type="match status" value="1"/>
</dbReference>
<dbReference type="InterPro" id="IPR028728">
    <property type="entry name" value="Astrin"/>
</dbReference>
<feature type="compositionally biased region" description="Polar residues" evidence="2">
    <location>
        <begin position="165"/>
        <end position="180"/>
    </location>
</feature>
<evidence type="ECO:0000256" key="2">
    <source>
        <dbReference type="SAM" id="MobiDB-lite"/>
    </source>
</evidence>
<dbReference type="GO" id="GO:0051301">
    <property type="term" value="P:cell division"/>
    <property type="evidence" value="ECO:0007669"/>
    <property type="project" value="InterPro"/>
</dbReference>
<gene>
    <name evidence="3" type="ORF">MMEN_LOCUS12249</name>
</gene>
<name>A0A8S4B339_9TELE</name>
<dbReference type="EMBL" id="CAJRST010013335">
    <property type="protein sequence ID" value="CAG5928585.1"/>
    <property type="molecule type" value="Genomic_DNA"/>
</dbReference>
<accession>A0A8S4B339</accession>
<feature type="region of interest" description="Disordered" evidence="2">
    <location>
        <begin position="411"/>
        <end position="431"/>
    </location>
</feature>
<evidence type="ECO:0000313" key="3">
    <source>
        <dbReference type="EMBL" id="CAG5928585.1"/>
    </source>
</evidence>
<dbReference type="SUPFAM" id="SSF57997">
    <property type="entry name" value="Tropomyosin"/>
    <property type="match status" value="1"/>
</dbReference>
<keyword evidence="1" id="KW-0175">Coiled coil</keyword>
<feature type="region of interest" description="Disordered" evidence="2">
    <location>
        <begin position="1"/>
        <end position="31"/>
    </location>
</feature>
<evidence type="ECO:0000256" key="1">
    <source>
        <dbReference type="SAM" id="Coils"/>
    </source>
</evidence>
<dbReference type="PANTHER" id="PTHR15347">
    <property type="entry name" value="SPERM-ASSOCIATED ANTIGEN 5"/>
    <property type="match status" value="1"/>
</dbReference>
<protein>
    <submittedName>
        <fullName evidence="3">(Atlantic silverside) hypothetical protein</fullName>
    </submittedName>
</protein>
<feature type="region of interest" description="Disordered" evidence="2">
    <location>
        <begin position="504"/>
        <end position="544"/>
    </location>
</feature>
<feature type="coiled-coil region" evidence="1">
    <location>
        <begin position="1467"/>
        <end position="1539"/>
    </location>
</feature>
<organism evidence="3 4">
    <name type="scientific">Menidia menidia</name>
    <name type="common">Atlantic silverside</name>
    <dbReference type="NCBI Taxonomy" id="238744"/>
    <lineage>
        <taxon>Eukaryota</taxon>
        <taxon>Metazoa</taxon>
        <taxon>Chordata</taxon>
        <taxon>Craniata</taxon>
        <taxon>Vertebrata</taxon>
        <taxon>Euteleostomi</taxon>
        <taxon>Actinopterygii</taxon>
        <taxon>Neopterygii</taxon>
        <taxon>Teleostei</taxon>
        <taxon>Neoteleostei</taxon>
        <taxon>Acanthomorphata</taxon>
        <taxon>Ovalentaria</taxon>
        <taxon>Atherinomorphae</taxon>
        <taxon>Atheriniformes</taxon>
        <taxon>Atherinopsidae</taxon>
        <taxon>Menidiinae</taxon>
        <taxon>Menidia</taxon>
    </lineage>
</organism>
<proteinExistence type="predicted"/>
<dbReference type="OrthoDB" id="5972338at2759"/>
<evidence type="ECO:0000313" key="4">
    <source>
        <dbReference type="Proteomes" id="UP000677803"/>
    </source>
</evidence>
<dbReference type="Proteomes" id="UP000677803">
    <property type="component" value="Unassembled WGS sequence"/>
</dbReference>
<sequence length="1638" mass="180902">MSSRKSSSSGEGMPQSRYGERTPLRSLDNEIPHLSSRLKSKPQMVSDLAKTTVRDTPFCEPELFKHCPPFPEVIQTSPLPIHATQMASEPGDVTFKSFICAGGEVVISDSSARADDSLIFQEDTASCRETDDANISYSVMELSDCDHKEHPYYIPDGKEHRSVNRAPSLSDIPSSSGVDDQQTAHFFHTDCNEDKQETWNSFVCDGGEGKVSDATSLQNETIPPPMAELHDLSQHSSRNLTDDSDNHVQLCQMQNDDHPNCITGNGITPVNATFVVIPNGIENASEKPANGLNDITYKSFNCTGGEIEISDGSKLIDETVPLPFQNTVSIRDSLNISLESRSVADQDHLDHPYWNCRNDSSPTCNLTMTQEPLPSCSEAAGVEQISLTVPNCQEAAEEPVAFCSVISAGGGAEKSQMSDKSSLLSQDRDTNCQPPVELVATQDPIQNDSEQPKNQLEDNKAMDDIYGCSALLVIAEKTINLEDSAVPGLARSADVSDCSHVTASGEGRVKQQEDCGSQVFPTSGLPESSEAKDSAIGSSSEKPPAENHIEVLRLLSECPSLASGLQLGILSPVVKRASLSLLKAHEDLTQGKCFADDSLFESDKSLVAPVTSDPVGLWAEQMDSPMPRPLFNSTTLGNKAQSVLITEQDGNSGRRLCEVPLPEIEKPEIGNHLIPEGQLQQQLRQMVEYLIIASGKMGASVLPPAASMPPAQGVTPAESHNICVGTSPVKLVDTSLNTSGVFVRKREFSVVDSCTVTDPLLWNLPAGSLEGLPRKELEQRLMSSMIMVEALVQQLASSRAQVCVSAGPAPSELREKLVQTDHTELSQTTMYRDLYTEALSRISELEQGDGSLRNLMQSIQDTRATLDSVSSDTDAALSNMRAIGDFVKEDHQSLVSHYGHMKSLLEKSKDTQTKMMQKVQDVLQQRNQMKNQMEEAFTEKEAALGAIGLLRTHCATEISALENSVGSQQELLVALNQTYPEQVLLNKTCNETLSSASELLSQAMEEHCSLMTELNAARGLLQKTAPTLLMLNEKAAAALRERDEHISERDRAIQEREQFEEELNETHSNLQSAKQEIGDLNLQVTILTSEMGVLRQKLTEKEEERGQLERKATELSANISSTLASYTFLEQALTEETTKLQQSWKDVQQANERADQLEACLGQSEQHVGELSLALAQTEEQLGQLRNVSQSQSLQIQQLQDVCAQLSGVREMNEFLQMENELAREQMVESERMLRTNLQALRERNIQCEDLKADVCKLQLENKNMCEDMENTRSTAAAVELELKERMAQVITEITLLHHTLRGLTNELQAAVSDQNQESQKDKESQLIHKVEGQQPSFVDSIKMALTAEDEDDVNLEMPAGLDTSEPQRGTLFSEMSAFTRIAGLTPKQNMKAGVTEDEEEEQSSVTELLSGLSSTVAELISTLKTVQQRKDAELQEALGTICGLQVEQQAASSKHENEVCELKHQLSRLNNAVEKGNQALQQKTQDEKTLTKLMADVQEAQEILNKHKTDNNELRKEVTELRRALQQSKVEAQFLREELRKAGGPSANPVHYMEDQIQLLKEVERLKSSLQVVELAKTKLLERAKRHQIIHQTNQQKSENELQILNHMINKVRETLLSLPEVLKNCEQLQQLLEYIG</sequence>
<feature type="coiled-coil region" evidence="1">
    <location>
        <begin position="1035"/>
        <end position="1118"/>
    </location>
</feature>